<name>A0A1K2I8X2_9LACO</name>
<evidence type="ECO:0000259" key="5">
    <source>
        <dbReference type="PROSITE" id="PS51464"/>
    </source>
</evidence>
<dbReference type="EC" id="5.3.1.-" evidence="6"/>
<dbReference type="GO" id="GO:0016853">
    <property type="term" value="F:isomerase activity"/>
    <property type="evidence" value="ECO:0007669"/>
    <property type="project" value="UniProtKB-KW"/>
</dbReference>
<evidence type="ECO:0000256" key="3">
    <source>
        <dbReference type="ARBA" id="ARBA00022801"/>
    </source>
</evidence>
<dbReference type="CDD" id="cd05008">
    <property type="entry name" value="SIS_GlmS_GlmD_1"/>
    <property type="match status" value="1"/>
</dbReference>
<dbReference type="EMBL" id="LT634362">
    <property type="protein sequence ID" value="SFZ88805.1"/>
    <property type="molecule type" value="Genomic_DNA"/>
</dbReference>
<keyword evidence="2" id="KW-0677">Repeat</keyword>
<evidence type="ECO:0000313" key="6">
    <source>
        <dbReference type="EMBL" id="SFZ88805.1"/>
    </source>
</evidence>
<dbReference type="GO" id="GO:0016787">
    <property type="term" value="F:hydrolase activity"/>
    <property type="evidence" value="ECO:0007669"/>
    <property type="project" value="UniProtKB-KW"/>
</dbReference>
<dbReference type="InterPro" id="IPR050303">
    <property type="entry name" value="GatZ_KbaZ_carbometab"/>
</dbReference>
<dbReference type="InterPro" id="IPR035464">
    <property type="entry name" value="SIS_AgaS"/>
</dbReference>
<dbReference type="Gene3D" id="3.40.50.10490">
    <property type="entry name" value="Glucose-6-phosphate isomerase like protein, domain 1"/>
    <property type="match status" value="2"/>
</dbReference>
<keyword evidence="3" id="KW-0378">Hydrolase</keyword>
<dbReference type="Pfam" id="PF01380">
    <property type="entry name" value="SIS"/>
    <property type="match status" value="1"/>
</dbReference>
<accession>A0A1K2I8X2</accession>
<protein>
    <submittedName>
        <fullName evidence="6">Galactosamine-6-phosphate isomerase</fullName>
        <ecNumber evidence="6">5.3.1.-</ecNumber>
    </submittedName>
</protein>
<proteinExistence type="inferred from homology"/>
<dbReference type="AlphaFoldDB" id="A0A1K2I8X2"/>
<dbReference type="GO" id="GO:1901135">
    <property type="term" value="P:carbohydrate derivative metabolic process"/>
    <property type="evidence" value="ECO:0007669"/>
    <property type="project" value="InterPro"/>
</dbReference>
<evidence type="ECO:0000256" key="2">
    <source>
        <dbReference type="ARBA" id="ARBA00022737"/>
    </source>
</evidence>
<dbReference type="GO" id="GO:0097367">
    <property type="term" value="F:carbohydrate derivative binding"/>
    <property type="evidence" value="ECO:0007669"/>
    <property type="project" value="InterPro"/>
</dbReference>
<comment type="similarity">
    <text evidence="1">Belongs to the SIS family. AgaS subfamily.</text>
</comment>
<dbReference type="PROSITE" id="PS51464">
    <property type="entry name" value="SIS"/>
    <property type="match status" value="1"/>
</dbReference>
<reference evidence="6" key="1">
    <citation type="submission" date="2016-11" db="EMBL/GenBank/DDBJ databases">
        <authorList>
            <person name="Jaros S."/>
            <person name="Januszkiewicz K."/>
            <person name="Wedrychowicz H."/>
        </authorList>
    </citation>
    <scope>NUCLEOTIDE SEQUENCE</scope>
    <source>
        <strain evidence="6">ACA-DC 565</strain>
    </source>
</reference>
<evidence type="ECO:0000256" key="4">
    <source>
        <dbReference type="ARBA" id="ARBA00029292"/>
    </source>
</evidence>
<evidence type="ECO:0000256" key="1">
    <source>
        <dbReference type="ARBA" id="ARBA00007748"/>
    </source>
</evidence>
<dbReference type="SUPFAM" id="SSF53697">
    <property type="entry name" value="SIS domain"/>
    <property type="match status" value="1"/>
</dbReference>
<keyword evidence="6" id="KW-0413">Isomerase</keyword>
<dbReference type="PANTHER" id="PTHR32502:SF3">
    <property type="entry name" value="D-GALACTOSAMINE-6-PHOSPHATE DEAMINASE AGAS-RELATED"/>
    <property type="match status" value="1"/>
</dbReference>
<sequence>MFNLDQATLKEKGAVITTGEIKQQPALWAETLQIFKQHQTKLNEFLTQMSETANQPVRVLFTGAGTSAYVGDTVTPYLNQHANRQQFRFEAIDSTKLVSTPNEYFEANTPTLLVSFARSGNSPESVAAVDLAEKIVNQLWQLTVTCNPDGQLVQHAEKDTNNFVLLMPKRANDQGFAMTGSFSCMALSTLLTFDQVTLAEKEKNVAMIQAMGQEVVDREAEIQKIVDLDFDRIIYLGSGGLAGLTREAQLKVLELTAGKIATLFDSSMGFRHGPKSFVNGKTLVFDFVNNETYPRLYDVDILDEVAGDQIALQTTAVGVATDHNFAGPHFTFKQGTAKLPEGYLALPDVMFAQTLALLTSVKVGNTPDTPSATGTVNRVVKGVTIHPFTN</sequence>
<feature type="domain" description="SIS" evidence="5">
    <location>
        <begin position="49"/>
        <end position="203"/>
    </location>
</feature>
<dbReference type="CDD" id="cd05010">
    <property type="entry name" value="SIS_AgaS_like"/>
    <property type="match status" value="1"/>
</dbReference>
<dbReference type="InterPro" id="IPR035466">
    <property type="entry name" value="GlmS/AgaS_SIS"/>
</dbReference>
<comment type="catalytic activity">
    <reaction evidence="4">
        <text>D-galactosamine 6-phosphate + H2O = D-tagatopyranose 1-phosphate + NH4(+)</text>
        <dbReference type="Rhea" id="RHEA:47680"/>
        <dbReference type="ChEBI" id="CHEBI:15377"/>
        <dbReference type="ChEBI" id="CHEBI:28938"/>
        <dbReference type="ChEBI" id="CHEBI:71674"/>
        <dbReference type="ChEBI" id="CHEBI:138150"/>
    </reaction>
</comment>
<dbReference type="GO" id="GO:0009401">
    <property type="term" value="P:phosphoenolpyruvate-dependent sugar phosphotransferase system"/>
    <property type="evidence" value="ECO:0007669"/>
    <property type="project" value="TreeGrafter"/>
</dbReference>
<gene>
    <name evidence="6" type="ORF">LREN565_1918</name>
</gene>
<dbReference type="GO" id="GO:0005886">
    <property type="term" value="C:plasma membrane"/>
    <property type="evidence" value="ECO:0007669"/>
    <property type="project" value="TreeGrafter"/>
</dbReference>
<organism evidence="6">
    <name type="scientific">Loigolactobacillus rennini</name>
    <dbReference type="NCBI Taxonomy" id="238013"/>
    <lineage>
        <taxon>Bacteria</taxon>
        <taxon>Bacillati</taxon>
        <taxon>Bacillota</taxon>
        <taxon>Bacilli</taxon>
        <taxon>Lactobacillales</taxon>
        <taxon>Lactobacillaceae</taxon>
        <taxon>Loigolactobacillus</taxon>
    </lineage>
</organism>
<dbReference type="InterPro" id="IPR046348">
    <property type="entry name" value="SIS_dom_sf"/>
</dbReference>
<dbReference type="InterPro" id="IPR001347">
    <property type="entry name" value="SIS_dom"/>
</dbReference>
<dbReference type="PANTHER" id="PTHR32502">
    <property type="entry name" value="N-ACETYLGALACTOSAMINE PERMEASE II COMPONENT-RELATED"/>
    <property type="match status" value="1"/>
</dbReference>